<comment type="subcellular location">
    <subcellularLocation>
        <location evidence="1">Membrane</location>
    </subcellularLocation>
    <subcellularLocation>
        <location evidence="2">Secreted</location>
    </subcellularLocation>
</comment>
<dbReference type="PRINTS" id="PR00313">
    <property type="entry name" value="CABNDNGRPT"/>
</dbReference>
<dbReference type="GO" id="GO:0005509">
    <property type="term" value="F:calcium ion binding"/>
    <property type="evidence" value="ECO:0007669"/>
    <property type="project" value="InterPro"/>
</dbReference>
<dbReference type="InterPro" id="IPR018511">
    <property type="entry name" value="Hemolysin-typ_Ca-bd_CS"/>
</dbReference>
<keyword evidence="4" id="KW-0800">Toxin</keyword>
<dbReference type="InterPro" id="IPR001343">
    <property type="entry name" value="Hemolysn_Ca-bd"/>
</dbReference>
<reference evidence="9 10" key="1">
    <citation type="submission" date="2018-05" db="EMBL/GenBank/DDBJ databases">
        <title>Genomic Encyclopedia of Type Strains, Phase IV (KMG-IV): sequencing the most valuable type-strain genomes for metagenomic binning, comparative biology and taxonomic classification.</title>
        <authorList>
            <person name="Goeker M."/>
        </authorList>
    </citation>
    <scope>NUCLEOTIDE SEQUENCE [LARGE SCALE GENOMIC DNA]</scope>
    <source>
        <strain evidence="9 10">DSM 16097</strain>
    </source>
</reference>
<dbReference type="PRINTS" id="PR01488">
    <property type="entry name" value="RTXTOXINA"/>
</dbReference>
<proteinExistence type="predicted"/>
<dbReference type="Proteomes" id="UP000245708">
    <property type="component" value="Unassembled WGS sequence"/>
</dbReference>
<feature type="domain" description="Hedgehog/Intein (Hint)" evidence="8">
    <location>
        <begin position="525"/>
        <end position="663"/>
    </location>
</feature>
<dbReference type="OrthoDB" id="6305173at2"/>
<dbReference type="RefSeq" id="WP_109667407.1">
    <property type="nucleotide sequence ID" value="NZ_QGGW01000003.1"/>
</dbReference>
<keyword evidence="7" id="KW-0472">Membrane</keyword>
<gene>
    <name evidence="9" type="ORF">C7455_103365</name>
</gene>
<evidence type="ECO:0000313" key="10">
    <source>
        <dbReference type="Proteomes" id="UP000245708"/>
    </source>
</evidence>
<keyword evidence="6" id="KW-0843">Virulence</keyword>
<dbReference type="PANTHER" id="PTHR38340:SF1">
    <property type="entry name" value="S-LAYER PROTEIN"/>
    <property type="match status" value="1"/>
</dbReference>
<evidence type="ECO:0000256" key="4">
    <source>
        <dbReference type="ARBA" id="ARBA00022656"/>
    </source>
</evidence>
<dbReference type="InterPro" id="IPR050557">
    <property type="entry name" value="RTX_toxin/Mannuronan_C5-epim"/>
</dbReference>
<keyword evidence="10" id="KW-1185">Reference proteome</keyword>
<name>A0A316GNY1_9RHOB</name>
<dbReference type="SUPFAM" id="SSF51120">
    <property type="entry name" value="beta-Roll"/>
    <property type="match status" value="2"/>
</dbReference>
<dbReference type="PROSITE" id="PS00330">
    <property type="entry name" value="HEMOLYSIN_CALCIUM"/>
    <property type="match status" value="2"/>
</dbReference>
<dbReference type="SUPFAM" id="SSF51294">
    <property type="entry name" value="Hedgehog/intein (Hint) domain"/>
    <property type="match status" value="1"/>
</dbReference>
<comment type="caution">
    <text evidence="9">The sequence shown here is derived from an EMBL/GenBank/DDBJ whole genome shotgun (WGS) entry which is preliminary data.</text>
</comment>
<dbReference type="EMBL" id="QGGW01000003">
    <property type="protein sequence ID" value="PWK61163.1"/>
    <property type="molecule type" value="Genomic_DNA"/>
</dbReference>
<accession>A0A316GNY1</accession>
<dbReference type="InterPro" id="IPR003995">
    <property type="entry name" value="RTX_toxin_determinant-A"/>
</dbReference>
<sequence>MPNGYLVSLGANGALDDGDVISGALITFTTSSTLGAGSWSWSGTWSSSTFTNAQEPGVYYLATDGNVYFVPDFGPVATLTTAATITTPVYEPGDGVIEGTDSGDLIDGSYADDGGDAVSTGADTVRGFDGDDTISAGGGNDLIFGDGGDDSILGGDGADTIWGDTGTSAAPVTGVLRWNTAQNDNQDVSGGITLTSGPIDATVSFSNLGNNNPTYLIETTDSVYVGAGEPFGTNSSLYLFGNGDAATSRTEIRFDANDPAYAGAVGTVSFRINDFDWGSGNHRDTVTIRAFDANGNAISYTLTYGANAPTTGANQTISSANIATSPAALNGSLLVQIPGPVDRIEIDYSNGLNGTQAIWISDIAFTALPAEAGDDTIDGGTGNDLIYGEGGNDSILGGGGADTVEGGAGNDTIRGGDGNDLLAGGTGADVIFGDAGNDTIMVGQGDSVTGGDGDDLFILTDTGDGPANMTITGGEGGETLGDVLDLNGLNAGPVTYTSTTPGNLAGFVTLLDGSVLTFSEIEDVICFTPGTRILTPAGERPIETLRPGDLVVTRDDGPQPIRWIGARTGPGTGKNAPIRIAAGGPFHATRPLLVSPQHRVLVQGYRAQLIWGEDEVLVAARHLVDHDTVRVAPQTAVTYIHMVFDRHQIVYAEGAAVESLHLGDEGLRALSPAGCADLFATCPGFRADPCAFGPTARVCARSYEARLLAA</sequence>
<evidence type="ECO:0000256" key="3">
    <source>
        <dbReference type="ARBA" id="ARBA00022525"/>
    </source>
</evidence>
<evidence type="ECO:0000259" key="8">
    <source>
        <dbReference type="Pfam" id="PF13403"/>
    </source>
</evidence>
<dbReference type="PANTHER" id="PTHR38340">
    <property type="entry name" value="S-LAYER PROTEIN"/>
    <property type="match status" value="1"/>
</dbReference>
<dbReference type="AlphaFoldDB" id="A0A316GNY1"/>
<keyword evidence="5" id="KW-0677">Repeat</keyword>
<organism evidence="9 10">
    <name type="scientific">Roseicyclus mahoneyensis</name>
    <dbReference type="NCBI Taxonomy" id="164332"/>
    <lineage>
        <taxon>Bacteria</taxon>
        <taxon>Pseudomonadati</taxon>
        <taxon>Pseudomonadota</taxon>
        <taxon>Alphaproteobacteria</taxon>
        <taxon>Rhodobacterales</taxon>
        <taxon>Roseobacteraceae</taxon>
        <taxon>Roseicyclus</taxon>
    </lineage>
</organism>
<evidence type="ECO:0000256" key="1">
    <source>
        <dbReference type="ARBA" id="ARBA00004370"/>
    </source>
</evidence>
<dbReference type="GO" id="GO:0016020">
    <property type="term" value="C:membrane"/>
    <property type="evidence" value="ECO:0007669"/>
    <property type="project" value="UniProtKB-SubCell"/>
</dbReference>
<evidence type="ECO:0000313" key="9">
    <source>
        <dbReference type="EMBL" id="PWK61163.1"/>
    </source>
</evidence>
<evidence type="ECO:0000256" key="7">
    <source>
        <dbReference type="ARBA" id="ARBA00023136"/>
    </source>
</evidence>
<dbReference type="Gene3D" id="2.170.16.10">
    <property type="entry name" value="Hedgehog/Intein (Hint) domain"/>
    <property type="match status" value="1"/>
</dbReference>
<dbReference type="InterPro" id="IPR028992">
    <property type="entry name" value="Hedgehog/Intein_dom"/>
</dbReference>
<dbReference type="Pfam" id="PF00353">
    <property type="entry name" value="HemolysinCabind"/>
    <property type="match status" value="3"/>
</dbReference>
<dbReference type="InterPro" id="IPR036844">
    <property type="entry name" value="Hint_dom_sf"/>
</dbReference>
<keyword evidence="3" id="KW-0964">Secreted</keyword>
<dbReference type="Pfam" id="PF13403">
    <property type="entry name" value="Hint_2"/>
    <property type="match status" value="1"/>
</dbReference>
<protein>
    <submittedName>
        <fullName evidence="9">Ca2+-binding RTX toxin-like protein</fullName>
    </submittedName>
</protein>
<evidence type="ECO:0000256" key="5">
    <source>
        <dbReference type="ARBA" id="ARBA00022737"/>
    </source>
</evidence>
<evidence type="ECO:0000256" key="2">
    <source>
        <dbReference type="ARBA" id="ARBA00004613"/>
    </source>
</evidence>
<evidence type="ECO:0000256" key="6">
    <source>
        <dbReference type="ARBA" id="ARBA00023026"/>
    </source>
</evidence>
<dbReference type="InterPro" id="IPR011049">
    <property type="entry name" value="Serralysin-like_metalloprot_C"/>
</dbReference>
<dbReference type="GO" id="GO:0090729">
    <property type="term" value="F:toxin activity"/>
    <property type="evidence" value="ECO:0007669"/>
    <property type="project" value="UniProtKB-KW"/>
</dbReference>
<dbReference type="GO" id="GO:0005576">
    <property type="term" value="C:extracellular region"/>
    <property type="evidence" value="ECO:0007669"/>
    <property type="project" value="UniProtKB-SubCell"/>
</dbReference>
<dbReference type="Gene3D" id="2.150.10.10">
    <property type="entry name" value="Serralysin-like metalloprotease, C-terminal"/>
    <property type="match status" value="3"/>
</dbReference>
<dbReference type="CDD" id="cd00081">
    <property type="entry name" value="Hint"/>
    <property type="match status" value="1"/>
</dbReference>